<protein>
    <submittedName>
        <fullName evidence="1">Uncharacterized protein</fullName>
    </submittedName>
</protein>
<sequence>MDLNQEKLTKTEWESTEIPISEDEKEIMKLIMTGYHDISHIYNKKKSMLNYLCLVPNENLMEHIYKEYYKEKIDNLKKKYGLDYESLEKIKFNRVNSTEKVKLDNLSSKIKDCQDKIFEFILLYLSEGILRYKEKKSWEKFNKFYYTLYQITQLKVTNIIPKVKMFANKVLEFNKKFIEISILFEKSSDLIENNVELFEYKDYKLYQHQKQLFQIFKFSEMYYQLKNDNPYFNNIFINEQSDSDEDEDEEELLEKKKIKQAKQLFERLMKPKLVLYTAPTGTGKTLSPIALASEYKIIFVCAARHVGLALAKTAISVGKKVAFAFGCHDASDIRLHYNAAASYFRHEYNHDKKKCSCGKKGCGKDGQPFKYKDGKMKIKNDDGSNVEIMICDIKSYLYAMNYMCSFNKIREEIILYWDEPTITLDYETHEHHKEIQNIWSKNIIPNIVLSSATLPLEADIPETISDYKSKFRGGQVYSIVSHDCEKSIPIVNCENNVELPHLRYSDYNKLQSCVSHCRNYMTLLRYFDLKEVIKFISFVDETEGLVPEDKENDLSIEYKYDDLSNLNINSIKEHYLEILENIVPEKWDILYKYFQTNRKKCFESSVYVGTADSHTLTDGPTIFLTQNVEKISKFILQTSKIPAAQMNYLLESIEYNDKLLSVISEKTQKLEDAMGDEAEKEHKMAKQQLSPEAKKLKGEIDELTKLVKYVELNEVYIPNKLTHLKKWANKEVLTREFSGNINSDDVEKIMLMGGVEITWKVLLLMGIGVFSTNLHKDYTEIMKDLANKQKLYLIIADSDYIYGTNYQFCHGYLSKDLENMTQEKTIQAMGRMGRNNKHMDFSIRFRDDTLIGKIFQKEENRREVINMNNLFCTELDLSEF</sequence>
<accession>A0A6C0CYD4</accession>
<organism evidence="1">
    <name type="scientific">viral metagenome</name>
    <dbReference type="NCBI Taxonomy" id="1070528"/>
    <lineage>
        <taxon>unclassified sequences</taxon>
        <taxon>metagenomes</taxon>
        <taxon>organismal metagenomes</taxon>
    </lineage>
</organism>
<evidence type="ECO:0000313" key="1">
    <source>
        <dbReference type="EMBL" id="QHT08794.1"/>
    </source>
</evidence>
<proteinExistence type="predicted"/>
<reference evidence="1" key="1">
    <citation type="journal article" date="2020" name="Nature">
        <title>Giant virus diversity and host interactions through global metagenomics.</title>
        <authorList>
            <person name="Schulz F."/>
            <person name="Roux S."/>
            <person name="Paez-Espino D."/>
            <person name="Jungbluth S."/>
            <person name="Walsh D.A."/>
            <person name="Denef V.J."/>
            <person name="McMahon K.D."/>
            <person name="Konstantinidis K.T."/>
            <person name="Eloe-Fadrosh E.A."/>
            <person name="Kyrpides N.C."/>
            <person name="Woyke T."/>
        </authorList>
    </citation>
    <scope>NUCLEOTIDE SEQUENCE</scope>
    <source>
        <strain evidence="1">GVMAG-M-3300023109-53</strain>
    </source>
</reference>
<dbReference type="EMBL" id="MN739501">
    <property type="protein sequence ID" value="QHT08794.1"/>
    <property type="molecule type" value="Genomic_DNA"/>
</dbReference>
<dbReference type="InterPro" id="IPR027417">
    <property type="entry name" value="P-loop_NTPase"/>
</dbReference>
<dbReference type="SUPFAM" id="SSF52540">
    <property type="entry name" value="P-loop containing nucleoside triphosphate hydrolases"/>
    <property type="match status" value="1"/>
</dbReference>
<dbReference type="AlphaFoldDB" id="A0A6C0CYD4"/>
<name>A0A6C0CYD4_9ZZZZ</name>